<keyword evidence="4" id="KW-0501">Molybdenum cofactor biosynthesis</keyword>
<name>A0A7M7KVL3_VARDE</name>
<dbReference type="NCBIfam" id="NF006870">
    <property type="entry name" value="PRK09364.1"/>
    <property type="match status" value="1"/>
</dbReference>
<evidence type="ECO:0000313" key="8">
    <source>
        <dbReference type="Proteomes" id="UP000594260"/>
    </source>
</evidence>
<evidence type="ECO:0000256" key="4">
    <source>
        <dbReference type="ARBA" id="ARBA00023150"/>
    </source>
</evidence>
<dbReference type="UniPathway" id="UPA00344"/>
<evidence type="ECO:0000256" key="3">
    <source>
        <dbReference type="ARBA" id="ARBA00012575"/>
    </source>
</evidence>
<dbReference type="GO" id="GO:0061799">
    <property type="term" value="F:cyclic pyranopterin monophosphate synthase activity"/>
    <property type="evidence" value="ECO:0007669"/>
    <property type="project" value="UniProtKB-EC"/>
</dbReference>
<dbReference type="InterPro" id="IPR023045">
    <property type="entry name" value="MoaC"/>
</dbReference>
<dbReference type="OMA" id="IWDMVKS"/>
<dbReference type="GO" id="GO:0061798">
    <property type="term" value="F:GTP 3',8'-cyclase activity"/>
    <property type="evidence" value="ECO:0007669"/>
    <property type="project" value="TreeGrafter"/>
</dbReference>
<proteinExistence type="predicted"/>
<keyword evidence="8" id="KW-1185">Reference proteome</keyword>
<dbReference type="AlphaFoldDB" id="A0A7M7KVL3"/>
<dbReference type="PANTHER" id="PTHR22960">
    <property type="entry name" value="MOLYBDOPTERIN COFACTOR SYNTHESIS PROTEIN A"/>
    <property type="match status" value="1"/>
</dbReference>
<evidence type="ECO:0000256" key="1">
    <source>
        <dbReference type="ARBA" id="ARBA00001637"/>
    </source>
</evidence>
<reference evidence="7" key="1">
    <citation type="submission" date="2021-01" db="UniProtKB">
        <authorList>
            <consortium name="EnsemblMetazoa"/>
        </authorList>
    </citation>
    <scope>IDENTIFICATION</scope>
</reference>
<dbReference type="Gene3D" id="3.30.70.640">
    <property type="entry name" value="Molybdopterin cofactor biosynthesis C (MoaC) domain"/>
    <property type="match status" value="1"/>
</dbReference>
<dbReference type="PANTHER" id="PTHR22960:SF0">
    <property type="entry name" value="MOLYBDENUM COFACTOR BIOSYNTHESIS PROTEIN 1"/>
    <property type="match status" value="1"/>
</dbReference>
<dbReference type="Pfam" id="PF01967">
    <property type="entry name" value="MoaC"/>
    <property type="match status" value="1"/>
</dbReference>
<feature type="domain" description="Molybdopterin cofactor biosynthesis C (MoaC)" evidence="6">
    <location>
        <begin position="49"/>
        <end position="187"/>
    </location>
</feature>
<comment type="pathway">
    <text evidence="2">Cofactor biosynthesis; molybdopterin biosynthesis.</text>
</comment>
<dbReference type="NCBIfam" id="TIGR00581">
    <property type="entry name" value="moaC"/>
    <property type="match status" value="1"/>
</dbReference>
<sequence length="207" mass="22597">MWHIILKNKMYCVKARTAALLFVAGLKRRFLSSSSALSHVDLAGKVVQVDVSTKAIAVRRAEAACRVDLPRDVFDLLKRNKLKKGDVLSTARVAGIQASKQTALLIPLCHAINLEHSQLFQQVTLSLDDQLSCVNITSAVTCTGKTGVEMEALTACSVAALCIYDMCKAISQDIRVQNLRLLVKTGGQTDFRRVEADETITPQGDLI</sequence>
<evidence type="ECO:0000313" key="7">
    <source>
        <dbReference type="EnsemblMetazoa" id="XP_022666466"/>
    </source>
</evidence>
<dbReference type="SUPFAM" id="SSF55040">
    <property type="entry name" value="Molybdenum cofactor biosynthesis protein C, MoaC"/>
    <property type="match status" value="1"/>
</dbReference>
<dbReference type="InterPro" id="IPR036522">
    <property type="entry name" value="MoaC_sf"/>
</dbReference>
<dbReference type="EnsemblMetazoa" id="XM_022810732">
    <property type="protein sequence ID" value="XP_022666467"/>
    <property type="gene ID" value="LOC111252579"/>
</dbReference>
<comment type="catalytic activity">
    <reaction evidence="1">
        <text>(8S)-3',8-cyclo-7,8-dihydroguanosine 5'-triphosphate = cyclic pyranopterin phosphate + diphosphate</text>
        <dbReference type="Rhea" id="RHEA:49580"/>
        <dbReference type="ChEBI" id="CHEBI:33019"/>
        <dbReference type="ChEBI" id="CHEBI:59648"/>
        <dbReference type="ChEBI" id="CHEBI:131766"/>
        <dbReference type="EC" id="4.6.1.17"/>
    </reaction>
</comment>
<dbReference type="OrthoDB" id="429626at2759"/>
<dbReference type="RefSeq" id="XP_022666466.1">
    <property type="nucleotide sequence ID" value="XM_022810731.1"/>
</dbReference>
<dbReference type="InterPro" id="IPR050105">
    <property type="entry name" value="MoCo_biosynth_MoaA/MoaC"/>
</dbReference>
<dbReference type="Proteomes" id="UP000594260">
    <property type="component" value="Unplaced"/>
</dbReference>
<dbReference type="InterPro" id="IPR047594">
    <property type="entry name" value="MoaC_bact/euk"/>
</dbReference>
<evidence type="ECO:0000259" key="6">
    <source>
        <dbReference type="Pfam" id="PF01967"/>
    </source>
</evidence>
<dbReference type="RefSeq" id="XP_022666467.1">
    <property type="nucleotide sequence ID" value="XM_022810732.1"/>
</dbReference>
<dbReference type="GO" id="GO:0006777">
    <property type="term" value="P:Mo-molybdopterin cofactor biosynthetic process"/>
    <property type="evidence" value="ECO:0007669"/>
    <property type="project" value="UniProtKB-KW"/>
</dbReference>
<evidence type="ECO:0000256" key="2">
    <source>
        <dbReference type="ARBA" id="ARBA00005046"/>
    </source>
</evidence>
<dbReference type="InParanoid" id="A0A7M7KVL3"/>
<dbReference type="KEGG" id="vde:111252579"/>
<organism evidence="7 8">
    <name type="scientific">Varroa destructor</name>
    <name type="common">Honeybee mite</name>
    <dbReference type="NCBI Taxonomy" id="109461"/>
    <lineage>
        <taxon>Eukaryota</taxon>
        <taxon>Metazoa</taxon>
        <taxon>Ecdysozoa</taxon>
        <taxon>Arthropoda</taxon>
        <taxon>Chelicerata</taxon>
        <taxon>Arachnida</taxon>
        <taxon>Acari</taxon>
        <taxon>Parasitiformes</taxon>
        <taxon>Mesostigmata</taxon>
        <taxon>Gamasina</taxon>
        <taxon>Dermanyssoidea</taxon>
        <taxon>Varroidae</taxon>
        <taxon>Varroa</taxon>
    </lineage>
</organism>
<dbReference type="InterPro" id="IPR002820">
    <property type="entry name" value="Mopterin_CF_biosynth-C_dom"/>
</dbReference>
<dbReference type="EnsemblMetazoa" id="XM_022810731">
    <property type="protein sequence ID" value="XP_022666466"/>
    <property type="gene ID" value="LOC111252579"/>
</dbReference>
<dbReference type="CDD" id="cd01420">
    <property type="entry name" value="MoaC_PE"/>
    <property type="match status" value="1"/>
</dbReference>
<dbReference type="GeneID" id="111252579"/>
<dbReference type="EC" id="4.6.1.17" evidence="3"/>
<evidence type="ECO:0000256" key="5">
    <source>
        <dbReference type="ARBA" id="ARBA00023239"/>
    </source>
</evidence>
<protein>
    <recommendedName>
        <fullName evidence="3">cyclic pyranopterin monophosphate synthase</fullName>
        <ecNumber evidence="3">4.6.1.17</ecNumber>
    </recommendedName>
</protein>
<keyword evidence="5" id="KW-0456">Lyase</keyword>
<accession>A0A7M7KVL3</accession>